<dbReference type="GO" id="GO:0003677">
    <property type="term" value="F:DNA binding"/>
    <property type="evidence" value="ECO:0007669"/>
    <property type="project" value="UniProtKB-KW"/>
</dbReference>
<evidence type="ECO:0000256" key="2">
    <source>
        <dbReference type="ARBA" id="ARBA00022491"/>
    </source>
</evidence>
<keyword evidence="4 8" id="KW-0238">DNA-binding</keyword>
<gene>
    <name evidence="8" type="ORF">WDZ17_09590</name>
</gene>
<evidence type="ECO:0000256" key="3">
    <source>
        <dbReference type="ARBA" id="ARBA00023015"/>
    </source>
</evidence>
<dbReference type="InterPro" id="IPR050313">
    <property type="entry name" value="Carb_Metab_HTH_regulators"/>
</dbReference>
<dbReference type="PRINTS" id="PR00037">
    <property type="entry name" value="HTHLACR"/>
</dbReference>
<evidence type="ECO:0000256" key="4">
    <source>
        <dbReference type="ARBA" id="ARBA00023125"/>
    </source>
</evidence>
<dbReference type="Pfam" id="PF08220">
    <property type="entry name" value="HTH_DeoR"/>
    <property type="match status" value="1"/>
</dbReference>
<comment type="caution">
    <text evidence="8">The sequence shown here is derived from an EMBL/GenBank/DDBJ whole genome shotgun (WGS) entry which is preliminary data.</text>
</comment>
<dbReference type="PANTHER" id="PTHR30363:SF4">
    <property type="entry name" value="GLYCEROL-3-PHOSPHATE REGULON REPRESSOR"/>
    <property type="match status" value="1"/>
</dbReference>
<dbReference type="Gene3D" id="3.40.50.1360">
    <property type="match status" value="1"/>
</dbReference>
<sequence>MYAPERQAAIAARVGRESRVAVSDLAAEHAVTTETVRRDLAVLERAGVLRRVHGGALSAAALALPETRVEERDRVAAEAKDRIAAVALAQLPPGTTSVALDAGTTTGRLAALLASSPGALVEGSSLVVVTHAVHLAARLVGVPGVELRLVGGRVRPATQAAVGAEAVRAVEDLRVDVAVVGTNGFSADGGLTTPDAEEAAVKRALVRCARRVVVLADAGKAGRQDLHRFARLEEVDVLVTDSALDAPARREDRAALAAAGVDVVVA</sequence>
<evidence type="ECO:0000256" key="5">
    <source>
        <dbReference type="ARBA" id="ARBA00023163"/>
    </source>
</evidence>
<dbReference type="PANTHER" id="PTHR30363">
    <property type="entry name" value="HTH-TYPE TRANSCRIPTIONAL REGULATOR SRLR-RELATED"/>
    <property type="match status" value="1"/>
</dbReference>
<dbReference type="InterPro" id="IPR014036">
    <property type="entry name" value="DeoR-like_C"/>
</dbReference>
<dbReference type="RefSeq" id="WP_339574927.1">
    <property type="nucleotide sequence ID" value="NZ_JBBIAA010000009.1"/>
</dbReference>
<comment type="function">
    <text evidence="6">Repressor of the lactose catabolism operon. Galactose-6-phosphate is the inducer.</text>
</comment>
<accession>A0ABU8RKC8</accession>
<evidence type="ECO:0000313" key="8">
    <source>
        <dbReference type="EMBL" id="MEJ5945542.1"/>
    </source>
</evidence>
<evidence type="ECO:0000313" key="9">
    <source>
        <dbReference type="Proteomes" id="UP001387100"/>
    </source>
</evidence>
<organism evidence="8 9">
    <name type="scientific">Pseudokineococcus basanitobsidens</name>
    <dbReference type="NCBI Taxonomy" id="1926649"/>
    <lineage>
        <taxon>Bacteria</taxon>
        <taxon>Bacillati</taxon>
        <taxon>Actinomycetota</taxon>
        <taxon>Actinomycetes</taxon>
        <taxon>Kineosporiales</taxon>
        <taxon>Kineosporiaceae</taxon>
        <taxon>Pseudokineococcus</taxon>
    </lineage>
</organism>
<dbReference type="SUPFAM" id="SSF100950">
    <property type="entry name" value="NagB/RpiA/CoA transferase-like"/>
    <property type="match status" value="1"/>
</dbReference>
<feature type="domain" description="HTH deoR-type" evidence="7">
    <location>
        <begin position="3"/>
        <end position="58"/>
    </location>
</feature>
<dbReference type="Pfam" id="PF00455">
    <property type="entry name" value="DeoRC"/>
    <property type="match status" value="1"/>
</dbReference>
<keyword evidence="9" id="KW-1185">Reference proteome</keyword>
<name>A0ABU8RKC8_9ACTN</name>
<dbReference type="SMART" id="SM00420">
    <property type="entry name" value="HTH_DEOR"/>
    <property type="match status" value="1"/>
</dbReference>
<keyword evidence="2" id="KW-0678">Repressor</keyword>
<dbReference type="EMBL" id="JBBIAA010000009">
    <property type="protein sequence ID" value="MEJ5945542.1"/>
    <property type="molecule type" value="Genomic_DNA"/>
</dbReference>
<protein>
    <recommendedName>
        <fullName evidence="1">Lactose phosphotransferase system repressor</fullName>
    </recommendedName>
</protein>
<evidence type="ECO:0000256" key="6">
    <source>
        <dbReference type="ARBA" id="ARBA00024937"/>
    </source>
</evidence>
<proteinExistence type="predicted"/>
<dbReference type="InterPro" id="IPR001034">
    <property type="entry name" value="DeoR_HTH"/>
</dbReference>
<dbReference type="InterPro" id="IPR018356">
    <property type="entry name" value="Tscrpt_reg_HTH_DeoR_CS"/>
</dbReference>
<evidence type="ECO:0000259" key="7">
    <source>
        <dbReference type="PROSITE" id="PS51000"/>
    </source>
</evidence>
<evidence type="ECO:0000256" key="1">
    <source>
        <dbReference type="ARBA" id="ARBA00021390"/>
    </source>
</evidence>
<dbReference type="InterPro" id="IPR036390">
    <property type="entry name" value="WH_DNA-bd_sf"/>
</dbReference>
<dbReference type="PROSITE" id="PS00894">
    <property type="entry name" value="HTH_DEOR_1"/>
    <property type="match status" value="1"/>
</dbReference>
<reference evidence="8 9" key="1">
    <citation type="journal article" date="2017" name="Int. J. Syst. Evol. Microbiol.">
        <title>Pseudokineococcus basanitobsidens sp. nov., isolated from volcanic rock.</title>
        <authorList>
            <person name="Lee D.W."/>
            <person name="Park M.Y."/>
            <person name="Kim J.J."/>
            <person name="Kim B.S."/>
        </authorList>
    </citation>
    <scope>NUCLEOTIDE SEQUENCE [LARGE SCALE GENOMIC DNA]</scope>
    <source>
        <strain evidence="8 9">DSM 103726</strain>
    </source>
</reference>
<dbReference type="SUPFAM" id="SSF46785">
    <property type="entry name" value="Winged helix' DNA-binding domain"/>
    <property type="match status" value="1"/>
</dbReference>
<dbReference type="InterPro" id="IPR037171">
    <property type="entry name" value="NagB/RpiA_transferase-like"/>
</dbReference>
<keyword evidence="3" id="KW-0805">Transcription regulation</keyword>
<dbReference type="PROSITE" id="PS51000">
    <property type="entry name" value="HTH_DEOR_2"/>
    <property type="match status" value="1"/>
</dbReference>
<keyword evidence="5" id="KW-0804">Transcription</keyword>
<dbReference type="Proteomes" id="UP001387100">
    <property type="component" value="Unassembled WGS sequence"/>
</dbReference>
<dbReference type="SMART" id="SM01134">
    <property type="entry name" value="DeoRC"/>
    <property type="match status" value="1"/>
</dbReference>